<feature type="transmembrane region" description="Helical" evidence="1">
    <location>
        <begin position="204"/>
        <end position="223"/>
    </location>
</feature>
<dbReference type="Proteomes" id="UP000002366">
    <property type="component" value="Chromosome"/>
</dbReference>
<dbReference type="EMBL" id="CP001997">
    <property type="protein sequence ID" value="ADE57971.1"/>
    <property type="molecule type" value="Genomic_DNA"/>
</dbReference>
<dbReference type="RefSeq" id="WP_013049233.1">
    <property type="nucleotide sequence ID" value="NC_014011.1"/>
</dbReference>
<accession>D5EHD9</accession>
<dbReference type="AlphaFoldDB" id="D5EHD9"/>
<proteinExistence type="predicted"/>
<evidence type="ECO:0000313" key="3">
    <source>
        <dbReference type="Proteomes" id="UP000002366"/>
    </source>
</evidence>
<feature type="transmembrane region" description="Helical" evidence="1">
    <location>
        <begin position="178"/>
        <end position="198"/>
    </location>
</feature>
<feature type="transmembrane region" description="Helical" evidence="1">
    <location>
        <begin position="49"/>
        <end position="67"/>
    </location>
</feature>
<feature type="transmembrane region" description="Helical" evidence="1">
    <location>
        <begin position="126"/>
        <end position="147"/>
    </location>
</feature>
<keyword evidence="1" id="KW-0812">Transmembrane</keyword>
<protein>
    <submittedName>
        <fullName evidence="2">Uncharacterized protein</fullName>
    </submittedName>
</protein>
<evidence type="ECO:0000313" key="2">
    <source>
        <dbReference type="EMBL" id="ADE57971.1"/>
    </source>
</evidence>
<keyword evidence="1" id="KW-1133">Transmembrane helix</keyword>
<keyword evidence="1" id="KW-0472">Membrane</keyword>
<dbReference type="STRING" id="572547.Amico_1858"/>
<dbReference type="OrthoDB" id="2052735at2"/>
<sequence>MVSKAEFDNIWKKPVIKIGVVTVLIPTFMCFLPNLFLYIKFGVFPPVSVALKAWGMIAAIFGAFYIVEPISYYPVLGLTGTYISFLSGNIGNLRLPCSAVAQEVVGVEAGSSEAEIVSTLGVAGSVITNLFFTTLAAVAGAALLAIFPEPIAIAFKQYTVAAIFGAVFGQFTLKFPKLAFVGIAIPMLLRIVGPAIGMPFLTQTWVVIVASVFGTILVGRILYKKGLLH</sequence>
<reference evidence="2 3" key="1">
    <citation type="journal article" date="2010" name="Stand. Genomic Sci.">
        <title>Complete genome sequence of Aminobacterium colombiense type strain (ALA-1).</title>
        <authorList>
            <person name="Chertkov O."/>
            <person name="Sikorski J."/>
            <person name="Brambilla E."/>
            <person name="Lapidus A."/>
            <person name="Copeland A."/>
            <person name="Glavina Del Rio T."/>
            <person name="Nolan M."/>
            <person name="Lucas S."/>
            <person name="Tice H."/>
            <person name="Cheng J.F."/>
            <person name="Han C."/>
            <person name="Detter J.C."/>
            <person name="Bruce D."/>
            <person name="Tapia R."/>
            <person name="Goodwin L."/>
            <person name="Pitluck S."/>
            <person name="Liolios K."/>
            <person name="Ivanova N."/>
            <person name="Mavromatis K."/>
            <person name="Ovchinnikova G."/>
            <person name="Pati A."/>
            <person name="Chen A."/>
            <person name="Palaniappan K."/>
            <person name="Land M."/>
            <person name="Hauser L."/>
            <person name="Chang Y.J."/>
            <person name="Jeffries C.D."/>
            <person name="Spring S."/>
            <person name="Rohde M."/>
            <person name="Goker M."/>
            <person name="Bristow J."/>
            <person name="Eisen J.A."/>
            <person name="Markowitz V."/>
            <person name="Hugenholtz P."/>
            <person name="Kyrpides N.C."/>
            <person name="Klenk H.P."/>
        </authorList>
    </citation>
    <scope>NUCLEOTIDE SEQUENCE [LARGE SCALE GENOMIC DNA]</scope>
    <source>
        <strain evidence="3">DSM 12261 / ALA-1</strain>
    </source>
</reference>
<evidence type="ECO:0000256" key="1">
    <source>
        <dbReference type="SAM" id="Phobius"/>
    </source>
</evidence>
<dbReference type="eggNOG" id="ENOG502ZBXW">
    <property type="taxonomic scope" value="Bacteria"/>
</dbReference>
<dbReference type="HOGENOM" id="CLU_095712_1_0_0"/>
<name>D5EHD9_AMICL</name>
<dbReference type="KEGG" id="aco:Amico_1858"/>
<gene>
    <name evidence="2" type="ordered locus">Amico_1858</name>
</gene>
<keyword evidence="3" id="KW-1185">Reference proteome</keyword>
<feature type="transmembrane region" description="Helical" evidence="1">
    <location>
        <begin position="15"/>
        <end position="37"/>
    </location>
</feature>
<organism evidence="2 3">
    <name type="scientific">Aminobacterium colombiense (strain DSM 12261 / ALA-1)</name>
    <dbReference type="NCBI Taxonomy" id="572547"/>
    <lineage>
        <taxon>Bacteria</taxon>
        <taxon>Thermotogati</taxon>
        <taxon>Synergistota</taxon>
        <taxon>Synergistia</taxon>
        <taxon>Synergistales</taxon>
        <taxon>Aminobacteriaceae</taxon>
        <taxon>Aminobacterium</taxon>
    </lineage>
</organism>